<dbReference type="PROSITE" id="PS00041">
    <property type="entry name" value="HTH_ARAC_FAMILY_1"/>
    <property type="match status" value="1"/>
</dbReference>
<dbReference type="RefSeq" id="WP_008901412.1">
    <property type="nucleotide sequence ID" value="NZ_JRMW01000043.1"/>
</dbReference>
<dbReference type="SUPFAM" id="SSF46689">
    <property type="entry name" value="Homeodomain-like"/>
    <property type="match status" value="1"/>
</dbReference>
<keyword evidence="1" id="KW-0805">Transcription regulation</keyword>
<dbReference type="Gene3D" id="1.10.10.60">
    <property type="entry name" value="Homeodomain-like"/>
    <property type="match status" value="1"/>
</dbReference>
<dbReference type="PROSITE" id="PS01124">
    <property type="entry name" value="HTH_ARAC_FAMILY_2"/>
    <property type="match status" value="1"/>
</dbReference>
<evidence type="ECO:0000313" key="6">
    <source>
        <dbReference type="Proteomes" id="UP000029579"/>
    </source>
</evidence>
<dbReference type="Pfam" id="PF12833">
    <property type="entry name" value="HTH_18"/>
    <property type="match status" value="1"/>
</dbReference>
<proteinExistence type="predicted"/>
<evidence type="ECO:0000259" key="4">
    <source>
        <dbReference type="PROSITE" id="PS01124"/>
    </source>
</evidence>
<evidence type="ECO:0000313" key="5">
    <source>
        <dbReference type="EMBL" id="KGF03003.1"/>
    </source>
</evidence>
<dbReference type="EMBL" id="JRMW01000043">
    <property type="protein sequence ID" value="KGF03003.1"/>
    <property type="molecule type" value="Genomic_DNA"/>
</dbReference>
<dbReference type="InterPro" id="IPR053142">
    <property type="entry name" value="PchR_regulatory_protein"/>
</dbReference>
<accession>A0A095WZG1</accession>
<organism evidence="5 6">
    <name type="scientific">Anaerococcus lactolyticus S7-1-13</name>
    <dbReference type="NCBI Taxonomy" id="1284686"/>
    <lineage>
        <taxon>Bacteria</taxon>
        <taxon>Bacillati</taxon>
        <taxon>Bacillota</taxon>
        <taxon>Tissierellia</taxon>
        <taxon>Tissierellales</taxon>
        <taxon>Peptoniphilaceae</taxon>
        <taxon>Anaerococcus</taxon>
    </lineage>
</organism>
<sequence>MEKTIIDYLSNLINIAPFISIPELSSKNDQVYKIHPNYAIGKFRILKFDGNQLLILIADFTPKETIEKVTEVSEKYLEISQFETSNSSFKIGGRRTNSVEKGIYYYLNTEKKTYTYCEANKPVKFTKIILTKKYFDTFLKLRYENIEYNKTKMVNNNLLKIQNSPELNFIFQQIRQSQVEGKLLQLYLESKIMELLSFIISSMDKADNNISVTLTKKDKQNLRKSVAAMKNDLSKHIDAFNLSKIALMSPARYQLAFRKYYGVPPYEYLKELRLNKALLLLKNPENNIYNVAEKVGYKHAGHFSKVFKATYGILPSQYRKMIFSI</sequence>
<feature type="domain" description="HTH araC/xylS-type" evidence="4">
    <location>
        <begin position="223"/>
        <end position="321"/>
    </location>
</feature>
<dbReference type="InterPro" id="IPR018060">
    <property type="entry name" value="HTH_AraC"/>
</dbReference>
<dbReference type="AlphaFoldDB" id="A0A095WZG1"/>
<dbReference type="InterPro" id="IPR018062">
    <property type="entry name" value="HTH_AraC-typ_CS"/>
</dbReference>
<dbReference type="PANTHER" id="PTHR47893">
    <property type="entry name" value="REGULATORY PROTEIN PCHR"/>
    <property type="match status" value="1"/>
</dbReference>
<dbReference type="InterPro" id="IPR020449">
    <property type="entry name" value="Tscrpt_reg_AraC-type_HTH"/>
</dbReference>
<name>A0A095WZG1_9FIRM</name>
<keyword evidence="2" id="KW-0238">DNA-binding</keyword>
<evidence type="ECO:0000256" key="2">
    <source>
        <dbReference type="ARBA" id="ARBA00023125"/>
    </source>
</evidence>
<dbReference type="InterPro" id="IPR009057">
    <property type="entry name" value="Homeodomain-like_sf"/>
</dbReference>
<dbReference type="SMART" id="SM00342">
    <property type="entry name" value="HTH_ARAC"/>
    <property type="match status" value="1"/>
</dbReference>
<dbReference type="PRINTS" id="PR00032">
    <property type="entry name" value="HTHARAC"/>
</dbReference>
<dbReference type="Proteomes" id="UP000029579">
    <property type="component" value="Unassembled WGS sequence"/>
</dbReference>
<evidence type="ECO:0000256" key="3">
    <source>
        <dbReference type="ARBA" id="ARBA00023163"/>
    </source>
</evidence>
<reference evidence="5 6" key="1">
    <citation type="submission" date="2014-07" db="EMBL/GenBank/DDBJ databases">
        <authorList>
            <person name="McCorrison J."/>
            <person name="Sanka R."/>
            <person name="Torralba M."/>
            <person name="Gillis M."/>
            <person name="Haft D.H."/>
            <person name="Methe B."/>
            <person name="Sutton G."/>
            <person name="Nelson K.E."/>
        </authorList>
    </citation>
    <scope>NUCLEOTIDE SEQUENCE [LARGE SCALE GENOMIC DNA]</scope>
    <source>
        <strain evidence="5 6">S7-1-13</strain>
    </source>
</reference>
<comment type="caution">
    <text evidence="5">The sequence shown here is derived from an EMBL/GenBank/DDBJ whole genome shotgun (WGS) entry which is preliminary data.</text>
</comment>
<dbReference type="GO" id="GO:0043565">
    <property type="term" value="F:sequence-specific DNA binding"/>
    <property type="evidence" value="ECO:0007669"/>
    <property type="project" value="InterPro"/>
</dbReference>
<dbReference type="OrthoDB" id="9801308at2"/>
<gene>
    <name evidence="5" type="ORF">HMPREF1630_08370</name>
</gene>
<protein>
    <submittedName>
        <fullName evidence="5">AraC family transcriptional regulator</fullName>
    </submittedName>
</protein>
<evidence type="ECO:0000256" key="1">
    <source>
        <dbReference type="ARBA" id="ARBA00023015"/>
    </source>
</evidence>
<dbReference type="PANTHER" id="PTHR47893:SF1">
    <property type="entry name" value="REGULATORY PROTEIN PCHR"/>
    <property type="match status" value="1"/>
</dbReference>
<keyword evidence="3" id="KW-0804">Transcription</keyword>
<dbReference type="GO" id="GO:0003700">
    <property type="term" value="F:DNA-binding transcription factor activity"/>
    <property type="evidence" value="ECO:0007669"/>
    <property type="project" value="InterPro"/>
</dbReference>
<dbReference type="eggNOG" id="COG2207">
    <property type="taxonomic scope" value="Bacteria"/>
</dbReference>